<dbReference type="Proteomes" id="UP001152888">
    <property type="component" value="Unassembled WGS sequence"/>
</dbReference>
<reference evidence="2" key="1">
    <citation type="submission" date="2022-03" db="EMBL/GenBank/DDBJ databases">
        <authorList>
            <person name="Sayadi A."/>
        </authorList>
    </citation>
    <scope>NUCLEOTIDE SEQUENCE</scope>
</reference>
<dbReference type="AlphaFoldDB" id="A0A9P0L496"/>
<protein>
    <recommendedName>
        <fullName evidence="4">Transposase Helix-turn-helix domain-containing protein</fullName>
    </recommendedName>
</protein>
<evidence type="ECO:0000313" key="2">
    <source>
        <dbReference type="EMBL" id="CAH1988140.1"/>
    </source>
</evidence>
<keyword evidence="3" id="KW-1185">Reference proteome</keyword>
<evidence type="ECO:0000256" key="1">
    <source>
        <dbReference type="SAM" id="MobiDB-lite"/>
    </source>
</evidence>
<gene>
    <name evidence="2" type="ORF">ACAOBT_LOCUS18304</name>
</gene>
<feature type="region of interest" description="Disordered" evidence="1">
    <location>
        <begin position="1"/>
        <end position="21"/>
    </location>
</feature>
<name>A0A9P0L496_ACAOB</name>
<organism evidence="2 3">
    <name type="scientific">Acanthoscelides obtectus</name>
    <name type="common">Bean weevil</name>
    <name type="synonym">Bruchus obtectus</name>
    <dbReference type="NCBI Taxonomy" id="200917"/>
    <lineage>
        <taxon>Eukaryota</taxon>
        <taxon>Metazoa</taxon>
        <taxon>Ecdysozoa</taxon>
        <taxon>Arthropoda</taxon>
        <taxon>Hexapoda</taxon>
        <taxon>Insecta</taxon>
        <taxon>Pterygota</taxon>
        <taxon>Neoptera</taxon>
        <taxon>Endopterygota</taxon>
        <taxon>Coleoptera</taxon>
        <taxon>Polyphaga</taxon>
        <taxon>Cucujiformia</taxon>
        <taxon>Chrysomeloidea</taxon>
        <taxon>Chrysomelidae</taxon>
        <taxon>Bruchinae</taxon>
        <taxon>Bruchini</taxon>
        <taxon>Acanthoscelides</taxon>
    </lineage>
</organism>
<dbReference type="EMBL" id="CAKOFQ010007037">
    <property type="protein sequence ID" value="CAH1988140.1"/>
    <property type="molecule type" value="Genomic_DNA"/>
</dbReference>
<evidence type="ECO:0008006" key="4">
    <source>
        <dbReference type="Google" id="ProtNLM"/>
    </source>
</evidence>
<comment type="caution">
    <text evidence="2">The sequence shown here is derived from an EMBL/GenBank/DDBJ whole genome shotgun (WGS) entry which is preliminary data.</text>
</comment>
<proteinExistence type="predicted"/>
<dbReference type="OrthoDB" id="6764379at2759"/>
<accession>A0A9P0L496</accession>
<feature type="compositionally biased region" description="Low complexity" evidence="1">
    <location>
        <begin position="9"/>
        <end position="18"/>
    </location>
</feature>
<evidence type="ECO:0000313" key="3">
    <source>
        <dbReference type="Proteomes" id="UP001152888"/>
    </source>
</evidence>
<sequence>MDPMQIIFDSDSSSSSSSDGDDELEAVISNLFLPEFLKDVSKYNNFCEETVPSYTDKQFVEHFRVSRQIVATLKRDFEESEFYPKKDTGFQRIYSEKCILAFLWFTSNEGAIFRDVADRFDLSMSTLHGIVNTIVYISYQICLEVSLYGHWLQRLTT</sequence>